<dbReference type="InterPro" id="IPR010730">
    <property type="entry name" value="HET"/>
</dbReference>
<keyword evidence="3" id="KW-1185">Reference proteome</keyword>
<dbReference type="AlphaFoldDB" id="A0AA40E2J4"/>
<dbReference type="PANTHER" id="PTHR24148:SF73">
    <property type="entry name" value="HET DOMAIN PROTEIN (AFU_ORTHOLOGUE AFUA_8G01020)"/>
    <property type="match status" value="1"/>
</dbReference>
<dbReference type="Proteomes" id="UP001172102">
    <property type="component" value="Unassembled WGS sequence"/>
</dbReference>
<comment type="caution">
    <text evidence="2">The sequence shown here is derived from an EMBL/GenBank/DDBJ whole genome shotgun (WGS) entry which is preliminary data.</text>
</comment>
<dbReference type="InterPro" id="IPR052895">
    <property type="entry name" value="HetReg/Transcr_Mod"/>
</dbReference>
<feature type="non-terminal residue" evidence="2">
    <location>
        <position position="131"/>
    </location>
</feature>
<organism evidence="2 3">
    <name type="scientific">Lasiosphaeris hirsuta</name>
    <dbReference type="NCBI Taxonomy" id="260670"/>
    <lineage>
        <taxon>Eukaryota</taxon>
        <taxon>Fungi</taxon>
        <taxon>Dikarya</taxon>
        <taxon>Ascomycota</taxon>
        <taxon>Pezizomycotina</taxon>
        <taxon>Sordariomycetes</taxon>
        <taxon>Sordariomycetidae</taxon>
        <taxon>Sordariales</taxon>
        <taxon>Lasiosphaeriaceae</taxon>
        <taxon>Lasiosphaeris</taxon>
    </lineage>
</organism>
<dbReference type="Pfam" id="PF06985">
    <property type="entry name" value="HET"/>
    <property type="match status" value="1"/>
</dbReference>
<gene>
    <name evidence="2" type="ORF">B0H67DRAFT_464775</name>
</gene>
<feature type="non-terminal residue" evidence="2">
    <location>
        <position position="1"/>
    </location>
</feature>
<feature type="domain" description="Heterokaryon incompatibility" evidence="1">
    <location>
        <begin position="43"/>
        <end position="128"/>
    </location>
</feature>
<name>A0AA40E2J4_9PEZI</name>
<accession>A0AA40E2J4</accession>
<dbReference type="EMBL" id="JAUKUA010000002">
    <property type="protein sequence ID" value="KAK0725599.1"/>
    <property type="molecule type" value="Genomic_DNA"/>
</dbReference>
<protein>
    <submittedName>
        <fullName evidence="2">Heterokaryon incompatibility protein-domain-containing protein</fullName>
    </submittedName>
</protein>
<dbReference type="PANTHER" id="PTHR24148">
    <property type="entry name" value="ANKYRIN REPEAT DOMAIN-CONTAINING PROTEIN 39 HOMOLOG-RELATED"/>
    <property type="match status" value="1"/>
</dbReference>
<evidence type="ECO:0000259" key="1">
    <source>
        <dbReference type="Pfam" id="PF06985"/>
    </source>
</evidence>
<reference evidence="2" key="1">
    <citation type="submission" date="2023-06" db="EMBL/GenBank/DDBJ databases">
        <title>Genome-scale phylogeny and comparative genomics of the fungal order Sordariales.</title>
        <authorList>
            <consortium name="Lawrence Berkeley National Laboratory"/>
            <person name="Hensen N."/>
            <person name="Bonometti L."/>
            <person name="Westerberg I."/>
            <person name="Brannstrom I.O."/>
            <person name="Guillou S."/>
            <person name="Cros-Aarteil S."/>
            <person name="Calhoun S."/>
            <person name="Haridas S."/>
            <person name="Kuo A."/>
            <person name="Mondo S."/>
            <person name="Pangilinan J."/>
            <person name="Riley R."/>
            <person name="Labutti K."/>
            <person name="Andreopoulos B."/>
            <person name="Lipzen A."/>
            <person name="Chen C."/>
            <person name="Yanf M."/>
            <person name="Daum C."/>
            <person name="Ng V."/>
            <person name="Clum A."/>
            <person name="Steindorff A."/>
            <person name="Ohm R."/>
            <person name="Martin F."/>
            <person name="Silar P."/>
            <person name="Natvig D."/>
            <person name="Lalanne C."/>
            <person name="Gautier V."/>
            <person name="Ament-Velasquez S.L."/>
            <person name="Kruys A."/>
            <person name="Hutchinson M.I."/>
            <person name="Powell A.J."/>
            <person name="Barry K."/>
            <person name="Miller A.N."/>
            <person name="Grigoriev I.V."/>
            <person name="Debuchy R."/>
            <person name="Gladieux P."/>
            <person name="Thoren M.H."/>
            <person name="Johannesson H."/>
        </authorList>
    </citation>
    <scope>NUCLEOTIDE SEQUENCE</scope>
    <source>
        <strain evidence="2">SMH4607-1</strain>
    </source>
</reference>
<proteinExistence type="predicted"/>
<sequence>QPYQYTAFVKPGKEIRLLRLHNDFWGGLKCTLISMPLTDPPPYEAISWAWDKPADQGTRTLWIDGMALGISPNMYRIISTLAPFYGTRLLWIDSICINQQGTAGKAEKKDQLPLMTNIYESAARVVAFPGQ</sequence>
<evidence type="ECO:0000313" key="3">
    <source>
        <dbReference type="Proteomes" id="UP001172102"/>
    </source>
</evidence>
<evidence type="ECO:0000313" key="2">
    <source>
        <dbReference type="EMBL" id="KAK0725599.1"/>
    </source>
</evidence>